<reference evidence="1" key="1">
    <citation type="submission" date="2008-12" db="EMBL/GenBank/DDBJ databases">
        <title>Medicago truncatula full length cdna cloning project.</title>
        <authorList>
            <person name="Moskal W."/>
            <person name="Chan A."/>
            <person name="Cheung F."/>
            <person name="Xiao Y."/>
            <person name="Town C.D."/>
        </authorList>
    </citation>
    <scope>NUCLEOTIDE SEQUENCE</scope>
</reference>
<dbReference type="EMBL" id="BT051018">
    <property type="protein sequence ID" value="ACJ83684.1"/>
    <property type="molecule type" value="mRNA"/>
</dbReference>
<evidence type="ECO:0000313" key="1">
    <source>
        <dbReference type="EMBL" id="ACJ83684.1"/>
    </source>
</evidence>
<sequence length="34" mass="3638">MGYTVVIILTTSICGTSDSYTSIFIHSSGLVLEE</sequence>
<dbReference type="AlphaFoldDB" id="B7FG63"/>
<name>B7FG63_MEDTR</name>
<organism evidence="1">
    <name type="scientific">Medicago truncatula</name>
    <name type="common">Barrel medic</name>
    <name type="synonym">Medicago tribuloides</name>
    <dbReference type="NCBI Taxonomy" id="3880"/>
    <lineage>
        <taxon>Eukaryota</taxon>
        <taxon>Viridiplantae</taxon>
        <taxon>Streptophyta</taxon>
        <taxon>Embryophyta</taxon>
        <taxon>Tracheophyta</taxon>
        <taxon>Spermatophyta</taxon>
        <taxon>Magnoliopsida</taxon>
        <taxon>eudicotyledons</taxon>
        <taxon>Gunneridae</taxon>
        <taxon>Pentapetalae</taxon>
        <taxon>rosids</taxon>
        <taxon>fabids</taxon>
        <taxon>Fabales</taxon>
        <taxon>Fabaceae</taxon>
        <taxon>Papilionoideae</taxon>
        <taxon>50 kb inversion clade</taxon>
        <taxon>NPAAA clade</taxon>
        <taxon>Hologalegina</taxon>
        <taxon>IRL clade</taxon>
        <taxon>Trifolieae</taxon>
        <taxon>Medicago</taxon>
    </lineage>
</organism>
<proteinExistence type="evidence at transcript level"/>
<accession>B7FG63</accession>
<protein>
    <submittedName>
        <fullName evidence="1">Uncharacterized protein</fullName>
    </submittedName>
</protein>